<dbReference type="Proteomes" id="UP000585474">
    <property type="component" value="Unassembled WGS sequence"/>
</dbReference>
<keyword evidence="3" id="KW-1185">Reference proteome</keyword>
<protein>
    <submittedName>
        <fullName evidence="2">ATP phosphoribosyl transferase 2</fullName>
    </submittedName>
</protein>
<dbReference type="EMBL" id="BJWL01000222">
    <property type="protein sequence ID" value="GFS35117.1"/>
    <property type="molecule type" value="Genomic_DNA"/>
</dbReference>
<feature type="compositionally biased region" description="Acidic residues" evidence="1">
    <location>
        <begin position="85"/>
        <end position="96"/>
    </location>
</feature>
<feature type="region of interest" description="Disordered" evidence="1">
    <location>
        <begin position="82"/>
        <end position="156"/>
    </location>
</feature>
<keyword evidence="2" id="KW-0808">Transferase</keyword>
<evidence type="ECO:0000256" key="1">
    <source>
        <dbReference type="SAM" id="MobiDB-lite"/>
    </source>
</evidence>
<evidence type="ECO:0000313" key="3">
    <source>
        <dbReference type="Proteomes" id="UP000585474"/>
    </source>
</evidence>
<organism evidence="2 3">
    <name type="scientific">Actinidia rufa</name>
    <dbReference type="NCBI Taxonomy" id="165716"/>
    <lineage>
        <taxon>Eukaryota</taxon>
        <taxon>Viridiplantae</taxon>
        <taxon>Streptophyta</taxon>
        <taxon>Embryophyta</taxon>
        <taxon>Tracheophyta</taxon>
        <taxon>Spermatophyta</taxon>
        <taxon>Magnoliopsida</taxon>
        <taxon>eudicotyledons</taxon>
        <taxon>Gunneridae</taxon>
        <taxon>Pentapetalae</taxon>
        <taxon>asterids</taxon>
        <taxon>Ericales</taxon>
        <taxon>Actinidiaceae</taxon>
        <taxon>Actinidia</taxon>
    </lineage>
</organism>
<gene>
    <name evidence="2" type="ORF">Acr_00g0037950</name>
</gene>
<comment type="caution">
    <text evidence="2">The sequence shown here is derived from an EMBL/GenBank/DDBJ whole genome shotgun (WGS) entry which is preliminary data.</text>
</comment>
<proteinExistence type="predicted"/>
<accession>A0A7J0DIX7</accession>
<evidence type="ECO:0000313" key="2">
    <source>
        <dbReference type="EMBL" id="GFS35117.1"/>
    </source>
</evidence>
<name>A0A7J0DIX7_9ERIC</name>
<sequence length="170" mass="19774">MIHLRTNHVMNNLRGQDANSVEPPFVFKPQLFNNKEIQKMWLSDFKERTIITERDFEVNFPLKYYKKMLSPVEALGWDGLLPLPTEEEEEQEEGEEDSSHQPMEIESQFITEELPPHTEETYEESSAQVHPLQVRHPLQEGCPSQEGPSSQEGPPAWFIEYFGKLNGTMK</sequence>
<reference evidence="3" key="1">
    <citation type="submission" date="2019-07" db="EMBL/GenBank/DDBJ databases">
        <title>De Novo Assembly of kiwifruit Actinidia rufa.</title>
        <authorList>
            <person name="Sugita-Konishi S."/>
            <person name="Sato K."/>
            <person name="Mori E."/>
            <person name="Abe Y."/>
            <person name="Kisaki G."/>
            <person name="Hamano K."/>
            <person name="Suezawa K."/>
            <person name="Otani M."/>
            <person name="Fukuda T."/>
            <person name="Manabe T."/>
            <person name="Gomi K."/>
            <person name="Tabuchi M."/>
            <person name="Akimitsu K."/>
            <person name="Kataoka I."/>
        </authorList>
    </citation>
    <scope>NUCLEOTIDE SEQUENCE [LARGE SCALE GENOMIC DNA]</scope>
    <source>
        <strain evidence="3">cv. Fuchu</strain>
    </source>
</reference>
<dbReference type="GO" id="GO:0016740">
    <property type="term" value="F:transferase activity"/>
    <property type="evidence" value="ECO:0007669"/>
    <property type="project" value="UniProtKB-KW"/>
</dbReference>
<dbReference type="AlphaFoldDB" id="A0A7J0DIX7"/>